<protein>
    <submittedName>
        <fullName evidence="2">Uncharacterized protein</fullName>
    </submittedName>
</protein>
<keyword evidence="1" id="KW-0732">Signal</keyword>
<accession>A0A931LTC1</accession>
<evidence type="ECO:0000256" key="1">
    <source>
        <dbReference type="SAM" id="SignalP"/>
    </source>
</evidence>
<proteinExistence type="predicted"/>
<dbReference type="EMBL" id="JACOSL010000046">
    <property type="protein sequence ID" value="MBI1756977.1"/>
    <property type="molecule type" value="Genomic_DNA"/>
</dbReference>
<feature type="signal peptide" evidence="1">
    <location>
        <begin position="1"/>
        <end position="20"/>
    </location>
</feature>
<evidence type="ECO:0000313" key="3">
    <source>
        <dbReference type="Proteomes" id="UP000727962"/>
    </source>
</evidence>
<organism evidence="2 3">
    <name type="scientific">Fimbriimonas ginsengisoli</name>
    <dbReference type="NCBI Taxonomy" id="1005039"/>
    <lineage>
        <taxon>Bacteria</taxon>
        <taxon>Bacillati</taxon>
        <taxon>Armatimonadota</taxon>
        <taxon>Fimbriimonadia</taxon>
        <taxon>Fimbriimonadales</taxon>
        <taxon>Fimbriimonadaceae</taxon>
        <taxon>Fimbriimonas</taxon>
    </lineage>
</organism>
<feature type="chain" id="PRO_5036884219" evidence="1">
    <location>
        <begin position="21"/>
        <end position="609"/>
    </location>
</feature>
<dbReference type="Proteomes" id="UP000727962">
    <property type="component" value="Unassembled WGS sequence"/>
</dbReference>
<comment type="caution">
    <text evidence="2">The sequence shown here is derived from an EMBL/GenBank/DDBJ whole genome shotgun (WGS) entry which is preliminary data.</text>
</comment>
<sequence length="609" mass="65714">MTWTARAAIAACALGQFAFASTVRARGPVLLVNEIPVLRLTAYERWRSPSARIGYAAAMLRRHWGAISARGASLRVRGRPFVLVYPADASPYGVWPATLARQWAHGIRDAMASRALRLSDSSISMAVGGAQEVYVAGKGAQWAQIESSDETVVKARRQGGAIRVMAQGAGKAVITVSLADQVRVLKVEALPLSAILPQHLSASVSGAPAMEETVAGAIAGAIYTKMTLGLGADVRMVEASAKPLAPGEDRVFQAHVRASGEGCAPSEGPVFVTVRNEALPVRREEELWYCNSPEHIRKFGPLFASRLAPNTPIRLLYHHVNDLPEVAFFKVQAVNADSRPARLLIIPGDSKPGRDPIQAGLEAGSQFLRAWSRSSGEIVTVPPHSSLPISLRSLSPGQTTSGLCMLQLLEGGSSSVLVRADVREPFPLDLRWGLAIKSSTPWREVGAKRINEYDRPARAVTEFIYPNPFQNLEAKYEVGGPYTFVRIGQQPNRRKDGRDNLEGNFGVFYAVHARLVNPTEAPEDVELVYEASAGYSGALVLINGDLVQTPILKPKGEYRLAKVHLEPDASKSLFIQTLPLSGGSYPATLTLRPVGSDAKYSSEVAARKP</sequence>
<reference evidence="2" key="1">
    <citation type="submission" date="2020-07" db="EMBL/GenBank/DDBJ databases">
        <title>Huge and variable diversity of episymbiotic CPR bacteria and DPANN archaea in groundwater ecosystems.</title>
        <authorList>
            <person name="He C.Y."/>
            <person name="Keren R."/>
            <person name="Whittaker M."/>
            <person name="Farag I.F."/>
            <person name="Doudna J."/>
            <person name="Cate J.H.D."/>
            <person name="Banfield J.F."/>
        </authorList>
    </citation>
    <scope>NUCLEOTIDE SEQUENCE</scope>
    <source>
        <strain evidence="2">NC_groundwater_17_Pr7_B-0.1um_64_12</strain>
    </source>
</reference>
<gene>
    <name evidence="2" type="ORF">HYR64_07720</name>
</gene>
<name>A0A931LTC1_FIMGI</name>
<evidence type="ECO:0000313" key="2">
    <source>
        <dbReference type="EMBL" id="MBI1756977.1"/>
    </source>
</evidence>
<dbReference type="AlphaFoldDB" id="A0A931LTC1"/>